<dbReference type="Proteomes" id="UP000735302">
    <property type="component" value="Unassembled WGS sequence"/>
</dbReference>
<evidence type="ECO:0000313" key="2">
    <source>
        <dbReference type="EMBL" id="GFO44220.1"/>
    </source>
</evidence>
<accession>A0AAV4DJN4</accession>
<feature type="compositionally biased region" description="Polar residues" evidence="1">
    <location>
        <begin position="12"/>
        <end position="23"/>
    </location>
</feature>
<comment type="caution">
    <text evidence="2">The sequence shown here is derived from an EMBL/GenBank/DDBJ whole genome shotgun (WGS) entry which is preliminary data.</text>
</comment>
<protein>
    <submittedName>
        <fullName evidence="2">Uncharacterized protein</fullName>
    </submittedName>
</protein>
<feature type="region of interest" description="Disordered" evidence="1">
    <location>
        <begin position="1"/>
        <end position="35"/>
    </location>
</feature>
<evidence type="ECO:0000313" key="3">
    <source>
        <dbReference type="Proteomes" id="UP000735302"/>
    </source>
</evidence>
<sequence length="119" mass="13274">MGTKSVVRDPTTRSSGKGNQECGQRSHTEEQCNKGTRSVVKDLTLRSSGKRNQECGQRSHIEEQCDDIVYLSCSHLRPGFDVVKIVDTWSAPLSLAFHSSLQYVFHQRAFTSACVPKES</sequence>
<dbReference type="EMBL" id="BLXT01007939">
    <property type="protein sequence ID" value="GFO44220.1"/>
    <property type="molecule type" value="Genomic_DNA"/>
</dbReference>
<evidence type="ECO:0000256" key="1">
    <source>
        <dbReference type="SAM" id="MobiDB-lite"/>
    </source>
</evidence>
<proteinExistence type="predicted"/>
<name>A0AAV4DJN4_9GAST</name>
<feature type="compositionally biased region" description="Basic and acidic residues" evidence="1">
    <location>
        <begin position="1"/>
        <end position="11"/>
    </location>
</feature>
<gene>
    <name evidence="2" type="ORF">PoB_007072500</name>
</gene>
<dbReference type="AlphaFoldDB" id="A0AAV4DJN4"/>
<organism evidence="2 3">
    <name type="scientific">Plakobranchus ocellatus</name>
    <dbReference type="NCBI Taxonomy" id="259542"/>
    <lineage>
        <taxon>Eukaryota</taxon>
        <taxon>Metazoa</taxon>
        <taxon>Spiralia</taxon>
        <taxon>Lophotrochozoa</taxon>
        <taxon>Mollusca</taxon>
        <taxon>Gastropoda</taxon>
        <taxon>Heterobranchia</taxon>
        <taxon>Euthyneura</taxon>
        <taxon>Panpulmonata</taxon>
        <taxon>Sacoglossa</taxon>
        <taxon>Placobranchoidea</taxon>
        <taxon>Plakobranchidae</taxon>
        <taxon>Plakobranchus</taxon>
    </lineage>
</organism>
<keyword evidence="3" id="KW-1185">Reference proteome</keyword>
<reference evidence="2 3" key="1">
    <citation type="journal article" date="2021" name="Elife">
        <title>Chloroplast acquisition without the gene transfer in kleptoplastic sea slugs, Plakobranchus ocellatus.</title>
        <authorList>
            <person name="Maeda T."/>
            <person name="Takahashi S."/>
            <person name="Yoshida T."/>
            <person name="Shimamura S."/>
            <person name="Takaki Y."/>
            <person name="Nagai Y."/>
            <person name="Toyoda A."/>
            <person name="Suzuki Y."/>
            <person name="Arimoto A."/>
            <person name="Ishii H."/>
            <person name="Satoh N."/>
            <person name="Nishiyama T."/>
            <person name="Hasebe M."/>
            <person name="Maruyama T."/>
            <person name="Minagawa J."/>
            <person name="Obokata J."/>
            <person name="Shigenobu S."/>
        </authorList>
    </citation>
    <scope>NUCLEOTIDE SEQUENCE [LARGE SCALE GENOMIC DNA]</scope>
</reference>